<dbReference type="GO" id="GO:0005634">
    <property type="term" value="C:nucleus"/>
    <property type="evidence" value="ECO:0007669"/>
    <property type="project" value="TreeGrafter"/>
</dbReference>
<dbReference type="GO" id="GO:0008168">
    <property type="term" value="F:methyltransferase activity"/>
    <property type="evidence" value="ECO:0007669"/>
    <property type="project" value="UniProtKB-KW"/>
</dbReference>
<dbReference type="STRING" id="461836.A0A0L0DR59"/>
<dbReference type="eggNOG" id="KOG2912">
    <property type="taxonomic scope" value="Eukaryota"/>
</dbReference>
<evidence type="ECO:0000256" key="3">
    <source>
        <dbReference type="SAM" id="MobiDB-lite"/>
    </source>
</evidence>
<proteinExistence type="predicted"/>
<evidence type="ECO:0000256" key="2">
    <source>
        <dbReference type="ARBA" id="ARBA00022679"/>
    </source>
</evidence>
<evidence type="ECO:0000256" key="1">
    <source>
        <dbReference type="ARBA" id="ARBA00022603"/>
    </source>
</evidence>
<dbReference type="OrthoDB" id="514248at2759"/>
<evidence type="ECO:0000313" key="5">
    <source>
        <dbReference type="Proteomes" id="UP000054408"/>
    </source>
</evidence>
<sequence length="466" mass="49652">ENGPGEAVGRKRPRNELDGLSSPENNDKGDDEGRRIKRGKQLVRGGAGSGRAGSGRMHPRNLYRELDRSFEELASAYPPLLEVLDHGMVRFSDPTALRIFTQALFAVDFGLRVELPPAHLCPTLPSRLNYLLWLEDLVESGREVQGRDSKIWALDIGVGASVVYPLLGATALGWSFVGTEVDSNALEVAKANVAANADVLEAKGVETVLVAAASENELLQPAMEAEGAPAMFGVTLTNPPFFDEPMDAGSCIGSATELATAGGEVGFVARLVMDSVVYRARAVWFTSLIGIKASLAPLLDLLHHGLPFAVRVVHTALYQGRTTRWAIGWSFVAADGSPVPAREPGLPARVVPVQLDDEGDEKEMAVLTALSAALTTLNVAHELEIDERRSNGGGGDDELALCIKGSVVRRDGAAEHDDGRLFDFVARATPDAASVSVAMAGHDAGRARRMAGFFDAFVEVVAGKLR</sequence>
<dbReference type="InterPro" id="IPR029063">
    <property type="entry name" value="SAM-dependent_MTases_sf"/>
</dbReference>
<reference evidence="4 5" key="1">
    <citation type="submission" date="2010-05" db="EMBL/GenBank/DDBJ databases">
        <title>The Genome Sequence of Thecamonas trahens ATCC 50062.</title>
        <authorList>
            <consortium name="The Broad Institute Genome Sequencing Platform"/>
            <person name="Russ C."/>
            <person name="Cuomo C."/>
            <person name="Shea T."/>
            <person name="Young S.K."/>
            <person name="Zeng Q."/>
            <person name="Koehrsen M."/>
            <person name="Haas B."/>
            <person name="Borodovsky M."/>
            <person name="Guigo R."/>
            <person name="Alvarado L."/>
            <person name="Berlin A."/>
            <person name="Bochicchio J."/>
            <person name="Borenstein D."/>
            <person name="Chapman S."/>
            <person name="Chen Z."/>
            <person name="Freedman E."/>
            <person name="Gellesch M."/>
            <person name="Goldberg J."/>
            <person name="Griggs A."/>
            <person name="Gujja S."/>
            <person name="Heilman E."/>
            <person name="Heiman D."/>
            <person name="Hepburn T."/>
            <person name="Howarth C."/>
            <person name="Jen D."/>
            <person name="Larson L."/>
            <person name="Mehta T."/>
            <person name="Park D."/>
            <person name="Pearson M."/>
            <person name="Roberts A."/>
            <person name="Saif S."/>
            <person name="Shenoy N."/>
            <person name="Sisk P."/>
            <person name="Stolte C."/>
            <person name="Sykes S."/>
            <person name="Thomson T."/>
            <person name="Walk T."/>
            <person name="White J."/>
            <person name="Yandava C."/>
            <person name="Burger G."/>
            <person name="Gray M.W."/>
            <person name="Holland P.W.H."/>
            <person name="King N."/>
            <person name="Lang F.B.F."/>
            <person name="Roger A.J."/>
            <person name="Ruiz-Trillo I."/>
            <person name="Lander E."/>
            <person name="Nusbaum C."/>
        </authorList>
    </citation>
    <scope>NUCLEOTIDE SEQUENCE [LARGE SCALE GENOMIC DNA]</scope>
    <source>
        <strain evidence="4 5">ATCC 50062</strain>
    </source>
</reference>
<dbReference type="EMBL" id="GL349438">
    <property type="protein sequence ID" value="KNC54799.1"/>
    <property type="molecule type" value="Genomic_DNA"/>
</dbReference>
<feature type="compositionally biased region" description="Basic and acidic residues" evidence="3">
    <location>
        <begin position="25"/>
        <end position="34"/>
    </location>
</feature>
<accession>A0A0L0DR59</accession>
<dbReference type="RefSeq" id="XP_013761699.1">
    <property type="nucleotide sequence ID" value="XM_013906245.1"/>
</dbReference>
<keyword evidence="1" id="KW-0489">Methyltransferase</keyword>
<dbReference type="AlphaFoldDB" id="A0A0L0DR59"/>
<gene>
    <name evidence="4" type="ORF">AMSG_01651</name>
</gene>
<dbReference type="Pfam" id="PF05971">
    <property type="entry name" value="Methyltransf_10"/>
    <property type="match status" value="2"/>
</dbReference>
<dbReference type="Proteomes" id="UP000054408">
    <property type="component" value="Unassembled WGS sequence"/>
</dbReference>
<dbReference type="GO" id="GO:0070475">
    <property type="term" value="P:rRNA base methylation"/>
    <property type="evidence" value="ECO:0007669"/>
    <property type="project" value="TreeGrafter"/>
</dbReference>
<feature type="non-terminal residue" evidence="4">
    <location>
        <position position="1"/>
    </location>
</feature>
<dbReference type="PANTHER" id="PTHR13393">
    <property type="entry name" value="SAM-DEPENDENT METHYLTRANSFERASE"/>
    <property type="match status" value="1"/>
</dbReference>
<feature type="region of interest" description="Disordered" evidence="3">
    <location>
        <begin position="1"/>
        <end position="58"/>
    </location>
</feature>
<evidence type="ECO:0000313" key="4">
    <source>
        <dbReference type="EMBL" id="KNC54799.1"/>
    </source>
</evidence>
<dbReference type="InterPro" id="IPR010286">
    <property type="entry name" value="METTL16/RlmF"/>
</dbReference>
<dbReference type="GeneID" id="25561395"/>
<evidence type="ECO:0008006" key="6">
    <source>
        <dbReference type="Google" id="ProtNLM"/>
    </source>
</evidence>
<name>A0A0L0DR59_THETB</name>
<keyword evidence="5" id="KW-1185">Reference proteome</keyword>
<dbReference type="Gene3D" id="3.40.50.150">
    <property type="entry name" value="Vaccinia Virus protein VP39"/>
    <property type="match status" value="1"/>
</dbReference>
<dbReference type="PANTHER" id="PTHR13393:SF0">
    <property type="entry name" value="RNA N6-ADENOSINE-METHYLTRANSFERASE METTL16"/>
    <property type="match status" value="1"/>
</dbReference>
<protein>
    <recommendedName>
        <fullName evidence="6">U6 small nuclear RNA (adenine-(43)-N(6))-methyltransferase</fullName>
    </recommendedName>
</protein>
<dbReference type="SUPFAM" id="SSF53335">
    <property type="entry name" value="S-adenosyl-L-methionine-dependent methyltransferases"/>
    <property type="match status" value="1"/>
</dbReference>
<organism evidence="4 5">
    <name type="scientific">Thecamonas trahens ATCC 50062</name>
    <dbReference type="NCBI Taxonomy" id="461836"/>
    <lineage>
        <taxon>Eukaryota</taxon>
        <taxon>Apusozoa</taxon>
        <taxon>Apusomonadida</taxon>
        <taxon>Apusomonadidae</taxon>
        <taxon>Thecamonas</taxon>
    </lineage>
</organism>
<keyword evidence="2" id="KW-0808">Transferase</keyword>